<comment type="similarity">
    <text evidence="9">Belongs to the binding-protein-dependent transport system permease family. OppBC subfamily.</text>
</comment>
<dbReference type="GO" id="GO:0005886">
    <property type="term" value="C:plasma membrane"/>
    <property type="evidence" value="ECO:0007669"/>
    <property type="project" value="UniProtKB-SubCell"/>
</dbReference>
<comment type="subcellular location">
    <subcellularLocation>
        <location evidence="1 10">Cell membrane</location>
        <topology evidence="1 10">Multi-pass membrane protein</topology>
    </subcellularLocation>
</comment>
<gene>
    <name evidence="12" type="ORF">QX51_10295</name>
</gene>
<keyword evidence="8 10" id="KW-0472">Membrane</keyword>
<protein>
    <submittedName>
        <fullName evidence="12">Peptide ABC transporter permease</fullName>
    </submittedName>
</protein>
<keyword evidence="3" id="KW-1003">Cell membrane</keyword>
<dbReference type="OrthoDB" id="9783218at2"/>
<dbReference type="PANTHER" id="PTHR43386">
    <property type="entry name" value="OLIGOPEPTIDE TRANSPORT SYSTEM PERMEASE PROTEIN APPC"/>
    <property type="match status" value="1"/>
</dbReference>
<evidence type="ECO:0000256" key="7">
    <source>
        <dbReference type="ARBA" id="ARBA00022989"/>
    </source>
</evidence>
<dbReference type="GO" id="GO:0055085">
    <property type="term" value="P:transmembrane transport"/>
    <property type="evidence" value="ECO:0007669"/>
    <property type="project" value="InterPro"/>
</dbReference>
<dbReference type="InterPro" id="IPR050366">
    <property type="entry name" value="BP-dependent_transpt_permease"/>
</dbReference>
<dbReference type="RefSeq" id="WP_039679831.1">
    <property type="nucleotide sequence ID" value="NZ_JAWGXO010000003.1"/>
</dbReference>
<keyword evidence="5" id="KW-0571">Peptide transport</keyword>
<keyword evidence="4 10" id="KW-0812">Transmembrane</keyword>
<proteinExistence type="inferred from homology"/>
<feature type="transmembrane region" description="Helical" evidence="10">
    <location>
        <begin position="53"/>
        <end position="74"/>
    </location>
</feature>
<evidence type="ECO:0000256" key="6">
    <source>
        <dbReference type="ARBA" id="ARBA00022927"/>
    </source>
</evidence>
<dbReference type="PANTHER" id="PTHR43386:SF24">
    <property type="entry name" value="OLIGOPEPTIDE TRANSPORT SYSTEM PERMEASE PROTEIN AMID"/>
    <property type="match status" value="1"/>
</dbReference>
<dbReference type="GO" id="GO:0015031">
    <property type="term" value="P:protein transport"/>
    <property type="evidence" value="ECO:0007669"/>
    <property type="project" value="UniProtKB-KW"/>
</dbReference>
<feature type="transmembrane region" description="Helical" evidence="10">
    <location>
        <begin position="116"/>
        <end position="141"/>
    </location>
</feature>
<feature type="transmembrane region" description="Helical" evidence="10">
    <location>
        <begin position="193"/>
        <end position="216"/>
    </location>
</feature>
<dbReference type="GO" id="GO:0015833">
    <property type="term" value="P:peptide transport"/>
    <property type="evidence" value="ECO:0007669"/>
    <property type="project" value="UniProtKB-KW"/>
</dbReference>
<reference evidence="12 13" key="1">
    <citation type="submission" date="2014-12" db="EMBL/GenBank/DDBJ databases">
        <title>Draft genome sequence of Terrisporobacter sp. 08-306576, isolated from the blood culture of a bacteremia patient.</title>
        <authorList>
            <person name="Lund L.C."/>
            <person name="Sydenham T.V."/>
            <person name="Hogh S.V."/>
            <person name="Skov M.N."/>
            <person name="Kemp M."/>
            <person name="Justesen U.S."/>
        </authorList>
    </citation>
    <scope>NUCLEOTIDE SEQUENCE [LARGE SCALE GENOMIC DNA]</scope>
    <source>
        <strain evidence="12 13">08-306576</strain>
    </source>
</reference>
<keyword evidence="13" id="KW-1185">Reference proteome</keyword>
<feature type="domain" description="ABC transmembrane type-1" evidence="11">
    <location>
        <begin position="114"/>
        <end position="323"/>
    </location>
</feature>
<dbReference type="AlphaFoldDB" id="A0A0B3VW81"/>
<sequence length="336" mass="36960">MILEKSKHFTTQLKLSPEDFMPVSKQEQKSLISMGENTSYWKDAWRRLKNNKIAMISLIVIVLFIIFAFIGPYLSPYTYDQQVRGHENLTPCMAHPFGTDKLGRDLLVRTMVGARISLLIGIGSALIVLVIGSIYGSISGLIGGKVDIVMMRIVEIIYSLPDMLIIILLRIVLQEPLTKAFDSGGVFGPLQTLGPGIIAMFIVYGLLYWVGMARIVRGQVLQLKEMEYVSAARALGANNKRLILKHLLPNCVGQLVVTTMLQIPSAIFTEAFLSFLGIGVSKPLASLGSLASDALDGIASYPYRLMFPAVAISIIILAFNLFGDGLRDALDPRLKK</sequence>
<name>A0A0B3VW81_9FIRM</name>
<dbReference type="Pfam" id="PF12911">
    <property type="entry name" value="OppC_N"/>
    <property type="match status" value="1"/>
</dbReference>
<evidence type="ECO:0000256" key="9">
    <source>
        <dbReference type="ARBA" id="ARBA00024202"/>
    </source>
</evidence>
<evidence type="ECO:0000313" key="13">
    <source>
        <dbReference type="Proteomes" id="UP000031189"/>
    </source>
</evidence>
<dbReference type="Proteomes" id="UP000031189">
    <property type="component" value="Unassembled WGS sequence"/>
</dbReference>
<evidence type="ECO:0000259" key="11">
    <source>
        <dbReference type="PROSITE" id="PS50928"/>
    </source>
</evidence>
<keyword evidence="2 10" id="KW-0813">Transport</keyword>
<evidence type="ECO:0000256" key="2">
    <source>
        <dbReference type="ARBA" id="ARBA00022448"/>
    </source>
</evidence>
<evidence type="ECO:0000256" key="8">
    <source>
        <dbReference type="ARBA" id="ARBA00023136"/>
    </source>
</evidence>
<dbReference type="STRING" id="1577792.QX51_10295"/>
<evidence type="ECO:0000256" key="1">
    <source>
        <dbReference type="ARBA" id="ARBA00004651"/>
    </source>
</evidence>
<dbReference type="InterPro" id="IPR025966">
    <property type="entry name" value="OppC_N"/>
</dbReference>
<keyword evidence="6" id="KW-0653">Protein transport</keyword>
<dbReference type="InterPro" id="IPR035906">
    <property type="entry name" value="MetI-like_sf"/>
</dbReference>
<dbReference type="PROSITE" id="PS50928">
    <property type="entry name" value="ABC_TM1"/>
    <property type="match status" value="1"/>
</dbReference>
<evidence type="ECO:0000313" key="12">
    <source>
        <dbReference type="EMBL" id="KHS57073.1"/>
    </source>
</evidence>
<evidence type="ECO:0000256" key="10">
    <source>
        <dbReference type="RuleBase" id="RU363032"/>
    </source>
</evidence>
<dbReference type="SUPFAM" id="SSF161098">
    <property type="entry name" value="MetI-like"/>
    <property type="match status" value="1"/>
</dbReference>
<comment type="caution">
    <text evidence="12">The sequence shown here is derived from an EMBL/GenBank/DDBJ whole genome shotgun (WGS) entry which is preliminary data.</text>
</comment>
<feature type="transmembrane region" description="Helical" evidence="10">
    <location>
        <begin position="153"/>
        <end position="173"/>
    </location>
</feature>
<dbReference type="CDD" id="cd06261">
    <property type="entry name" value="TM_PBP2"/>
    <property type="match status" value="1"/>
</dbReference>
<dbReference type="EMBL" id="JWHR01000093">
    <property type="protein sequence ID" value="KHS57073.1"/>
    <property type="molecule type" value="Genomic_DNA"/>
</dbReference>
<evidence type="ECO:0000256" key="4">
    <source>
        <dbReference type="ARBA" id="ARBA00022692"/>
    </source>
</evidence>
<keyword evidence="7 10" id="KW-1133">Transmembrane helix</keyword>
<evidence type="ECO:0000256" key="3">
    <source>
        <dbReference type="ARBA" id="ARBA00022475"/>
    </source>
</evidence>
<dbReference type="Gene3D" id="1.10.3720.10">
    <property type="entry name" value="MetI-like"/>
    <property type="match status" value="1"/>
</dbReference>
<dbReference type="Pfam" id="PF00528">
    <property type="entry name" value="BPD_transp_1"/>
    <property type="match status" value="1"/>
</dbReference>
<evidence type="ECO:0000256" key="5">
    <source>
        <dbReference type="ARBA" id="ARBA00022856"/>
    </source>
</evidence>
<dbReference type="InterPro" id="IPR000515">
    <property type="entry name" value="MetI-like"/>
</dbReference>
<organism evidence="12 13">
    <name type="scientific">Terrisporobacter othiniensis</name>
    <dbReference type="NCBI Taxonomy" id="1577792"/>
    <lineage>
        <taxon>Bacteria</taxon>
        <taxon>Bacillati</taxon>
        <taxon>Bacillota</taxon>
        <taxon>Clostridia</taxon>
        <taxon>Peptostreptococcales</taxon>
        <taxon>Peptostreptococcaceae</taxon>
        <taxon>Terrisporobacter</taxon>
    </lineage>
</organism>
<feature type="transmembrane region" description="Helical" evidence="10">
    <location>
        <begin position="305"/>
        <end position="326"/>
    </location>
</feature>
<accession>A0A0B3VW81</accession>